<sequence length="122" mass="13433">MKRLLLSLCLVPVLSFAANEPLKISQTAIDYCDITGDVLAQAYNTNKSTQELIDTALAKVKSEQLDLSKLKSNQAALQKDLQIAIQGIRDNKTAFTTKDDFTKSLNDSISACKIQTELLLNK</sequence>
<dbReference type="Proteomes" id="UP000829116">
    <property type="component" value="Chromosome"/>
</dbReference>
<dbReference type="RefSeq" id="WP_047257037.1">
    <property type="nucleotide sequence ID" value="NZ_CAWMFK010000020.1"/>
</dbReference>
<organism evidence="1 2">
    <name type="scientific">Moellerella wisconsensis</name>
    <dbReference type="NCBI Taxonomy" id="158849"/>
    <lineage>
        <taxon>Bacteria</taxon>
        <taxon>Pseudomonadati</taxon>
        <taxon>Pseudomonadota</taxon>
        <taxon>Gammaproteobacteria</taxon>
        <taxon>Enterobacterales</taxon>
        <taxon>Morganellaceae</taxon>
        <taxon>Moellerella</taxon>
    </lineage>
</organism>
<proteinExistence type="predicted"/>
<dbReference type="EMBL" id="CP093245">
    <property type="protein sequence ID" value="UNH29541.1"/>
    <property type="molecule type" value="Genomic_DNA"/>
</dbReference>
<name>A0A9Q8V3A9_9GAMM</name>
<gene>
    <name evidence="1" type="ORF">MNY72_09040</name>
</gene>
<evidence type="ECO:0000313" key="2">
    <source>
        <dbReference type="Proteomes" id="UP000829116"/>
    </source>
</evidence>
<dbReference type="GeneID" id="79717422"/>
<protein>
    <submittedName>
        <fullName evidence="1">Uncharacterized protein</fullName>
    </submittedName>
</protein>
<reference evidence="1" key="1">
    <citation type="submission" date="2022-03" db="EMBL/GenBank/DDBJ databases">
        <title>ESBL-producing Moellerella wisconsensis and Escherichia marmotae isolated from wild game meat.</title>
        <authorList>
            <person name="Biggel M."/>
        </authorList>
    </citation>
    <scope>NUCLEOTIDE SEQUENCE</scope>
    <source>
        <strain evidence="1">W51</strain>
    </source>
</reference>
<dbReference type="AlphaFoldDB" id="A0A9Q8V3A9"/>
<accession>A0A9Q8V3A9</accession>
<evidence type="ECO:0000313" key="1">
    <source>
        <dbReference type="EMBL" id="UNH29541.1"/>
    </source>
</evidence>